<dbReference type="Proteomes" id="UP000499080">
    <property type="component" value="Unassembled WGS sequence"/>
</dbReference>
<dbReference type="EMBL" id="BGPR01001467">
    <property type="protein sequence ID" value="GBM54617.1"/>
    <property type="molecule type" value="Genomic_DNA"/>
</dbReference>
<dbReference type="AlphaFoldDB" id="A0A4Y2GN70"/>
<keyword evidence="2" id="KW-1185">Reference proteome</keyword>
<reference evidence="1 2" key="1">
    <citation type="journal article" date="2019" name="Sci. Rep.">
        <title>Orb-weaving spider Araneus ventricosus genome elucidates the spidroin gene catalogue.</title>
        <authorList>
            <person name="Kono N."/>
            <person name="Nakamura H."/>
            <person name="Ohtoshi R."/>
            <person name="Moran D.A.P."/>
            <person name="Shinohara A."/>
            <person name="Yoshida Y."/>
            <person name="Fujiwara M."/>
            <person name="Mori M."/>
            <person name="Tomita M."/>
            <person name="Arakawa K."/>
        </authorList>
    </citation>
    <scope>NUCLEOTIDE SEQUENCE [LARGE SCALE GENOMIC DNA]</scope>
</reference>
<evidence type="ECO:0000313" key="2">
    <source>
        <dbReference type="Proteomes" id="UP000499080"/>
    </source>
</evidence>
<name>A0A4Y2GN70_ARAVE</name>
<accession>A0A4Y2GN70</accession>
<sequence>MEFTCCVAQRGVTLLRLECMPGHCILQLFITSKTLTAQKFFQLKMEITRSKVRAIGWMIKNFQSEMILQFLSLNAVTTWLNELAAEEYDMGILKLVNRCDKCLNVGGDYVEK</sequence>
<proteinExistence type="predicted"/>
<evidence type="ECO:0000313" key="1">
    <source>
        <dbReference type="EMBL" id="GBM54617.1"/>
    </source>
</evidence>
<comment type="caution">
    <text evidence="1">The sequence shown here is derived from an EMBL/GenBank/DDBJ whole genome shotgun (WGS) entry which is preliminary data.</text>
</comment>
<gene>
    <name evidence="1" type="ORF">AVEN_227791_1</name>
</gene>
<organism evidence="1 2">
    <name type="scientific">Araneus ventricosus</name>
    <name type="common">Orbweaver spider</name>
    <name type="synonym">Epeira ventricosa</name>
    <dbReference type="NCBI Taxonomy" id="182803"/>
    <lineage>
        <taxon>Eukaryota</taxon>
        <taxon>Metazoa</taxon>
        <taxon>Ecdysozoa</taxon>
        <taxon>Arthropoda</taxon>
        <taxon>Chelicerata</taxon>
        <taxon>Arachnida</taxon>
        <taxon>Araneae</taxon>
        <taxon>Araneomorphae</taxon>
        <taxon>Entelegynae</taxon>
        <taxon>Araneoidea</taxon>
        <taxon>Araneidae</taxon>
        <taxon>Araneus</taxon>
    </lineage>
</organism>
<protein>
    <submittedName>
        <fullName evidence="1">Uncharacterized protein</fullName>
    </submittedName>
</protein>